<dbReference type="GO" id="GO:0005771">
    <property type="term" value="C:multivesicular body"/>
    <property type="evidence" value="ECO:0007669"/>
    <property type="project" value="TreeGrafter"/>
</dbReference>
<keyword evidence="6" id="KW-1185">Reference proteome</keyword>
<feature type="domain" description="Vta1/callose synthase N-terminal" evidence="4">
    <location>
        <begin position="11"/>
        <end position="149"/>
    </location>
</feature>
<comment type="subcellular location">
    <subcellularLocation>
        <location evidence="1">Endomembrane system</location>
    </subcellularLocation>
</comment>
<dbReference type="EMBL" id="MPUH01000341">
    <property type="protein sequence ID" value="OMJ82430.1"/>
    <property type="molecule type" value="Genomic_DNA"/>
</dbReference>
<sequence length="505" mass="58316">MEDIPEEISFIKPFLKRSKEIENPNSIVSYYVYFYAENLAFNHLKKNPENQKIVQFIERMQKIMEQKKNSLNFPQNPLKHYEKFLTKLFISADDDDRKSGSTRKTAKKFRVLIYFIQAFRILSELPQEWNEKLAYCKWKASDITKSIKNGIKPCSGGPNENLLSSQEVEPEPPYNPNQINQLDSSNLHSKISLPSASLNQSDTSSQYNNFIPIDNRNIILPTDIQNEKSLNLNPIDNTSYPSNNYKSPVLPQNAFDNFNLPQSILNNPTLPPSIRRNSCKVSIPLNFIEDYQMNKSFTRNSYAPFLENKIDTGEEVLESKNQISNIVYKFEALMNTKNANLLKGDEDTFKSDECIFSVEEEKNVESGDSGFLVKKKNSDNETKSYYENMDYERIKCDEAPKIEITDIKYSGKIISLNELSKSFEKTDVLEEQSEKNNRKTNSLEEKPGKNNEKLKKLSNYEQSIIINNAKKIVNNFISEIEKNNIDFTKAIECMREAISTIEILS</sequence>
<dbReference type="AlphaFoldDB" id="A0A1R2C0B2"/>
<name>A0A1R2C0B2_9CILI</name>
<accession>A0A1R2C0B2</accession>
<comment type="caution">
    <text evidence="5">The sequence shown here is derived from an EMBL/GenBank/DDBJ whole genome shotgun (WGS) entry which is preliminary data.</text>
</comment>
<evidence type="ECO:0000313" key="5">
    <source>
        <dbReference type="EMBL" id="OMJ82430.1"/>
    </source>
</evidence>
<dbReference type="Gene3D" id="1.25.40.270">
    <property type="entry name" value="Vacuolar protein sorting-associated protein vta1"/>
    <property type="match status" value="1"/>
</dbReference>
<dbReference type="GO" id="GO:0032511">
    <property type="term" value="P:late endosome to vacuole transport via multivesicular body sorting pathway"/>
    <property type="evidence" value="ECO:0007669"/>
    <property type="project" value="InterPro"/>
</dbReference>
<dbReference type="PANTHER" id="PTHR46009">
    <property type="entry name" value="VACUOLAR PROTEIN SORTING-ASSOCIATED PROTEIN VTA1 HOMOLOG"/>
    <property type="match status" value="1"/>
</dbReference>
<feature type="region of interest" description="Disordered" evidence="3">
    <location>
        <begin position="150"/>
        <end position="182"/>
    </location>
</feature>
<evidence type="ECO:0000256" key="3">
    <source>
        <dbReference type="SAM" id="MobiDB-lite"/>
    </source>
</evidence>
<dbReference type="PANTHER" id="PTHR46009:SF1">
    <property type="entry name" value="VACUOLAR PROTEIN SORTING-ASSOCIATED PROTEIN VTA1 HOMOLOG"/>
    <property type="match status" value="1"/>
</dbReference>
<evidence type="ECO:0000256" key="2">
    <source>
        <dbReference type="ARBA" id="ARBA00023136"/>
    </source>
</evidence>
<gene>
    <name evidence="5" type="ORF">SteCoe_16907</name>
</gene>
<organism evidence="5 6">
    <name type="scientific">Stentor coeruleus</name>
    <dbReference type="NCBI Taxonomy" id="5963"/>
    <lineage>
        <taxon>Eukaryota</taxon>
        <taxon>Sar</taxon>
        <taxon>Alveolata</taxon>
        <taxon>Ciliophora</taxon>
        <taxon>Postciliodesmatophora</taxon>
        <taxon>Heterotrichea</taxon>
        <taxon>Heterotrichida</taxon>
        <taxon>Stentoridae</taxon>
        <taxon>Stentor</taxon>
    </lineage>
</organism>
<evidence type="ECO:0000313" key="6">
    <source>
        <dbReference type="Proteomes" id="UP000187209"/>
    </source>
</evidence>
<proteinExistence type="predicted"/>
<protein>
    <recommendedName>
        <fullName evidence="4">Vta1/callose synthase N-terminal domain-containing protein</fullName>
    </recommendedName>
</protein>
<reference evidence="5 6" key="1">
    <citation type="submission" date="2016-11" db="EMBL/GenBank/DDBJ databases">
        <title>The macronuclear genome of Stentor coeruleus: a giant cell with tiny introns.</title>
        <authorList>
            <person name="Slabodnick M."/>
            <person name="Ruby J.G."/>
            <person name="Reiff S.B."/>
            <person name="Swart E.C."/>
            <person name="Gosai S."/>
            <person name="Prabakaran S."/>
            <person name="Witkowska E."/>
            <person name="Larue G.E."/>
            <person name="Fisher S."/>
            <person name="Freeman R.M."/>
            <person name="Gunawardena J."/>
            <person name="Chu W."/>
            <person name="Stover N.A."/>
            <person name="Gregory B.D."/>
            <person name="Nowacki M."/>
            <person name="Derisi J."/>
            <person name="Roy S.W."/>
            <person name="Marshall W.F."/>
            <person name="Sood P."/>
        </authorList>
    </citation>
    <scope>NUCLEOTIDE SEQUENCE [LARGE SCALE GENOMIC DNA]</scope>
    <source>
        <strain evidence="5">WM001</strain>
    </source>
</reference>
<dbReference type="OrthoDB" id="391137at2759"/>
<keyword evidence="2" id="KW-0472">Membrane</keyword>
<dbReference type="Proteomes" id="UP000187209">
    <property type="component" value="Unassembled WGS sequence"/>
</dbReference>
<evidence type="ECO:0000259" key="4">
    <source>
        <dbReference type="Pfam" id="PF04652"/>
    </source>
</evidence>
<dbReference type="InterPro" id="IPR039431">
    <property type="entry name" value="Vta1/CALS_N"/>
</dbReference>
<dbReference type="InterPro" id="IPR044538">
    <property type="entry name" value="Vta1-like"/>
</dbReference>
<dbReference type="InterPro" id="IPR023175">
    <property type="entry name" value="Vta1/CALS_N_sf"/>
</dbReference>
<dbReference type="Pfam" id="PF04652">
    <property type="entry name" value="Vta1"/>
    <property type="match status" value="1"/>
</dbReference>
<feature type="region of interest" description="Disordered" evidence="3">
    <location>
        <begin position="429"/>
        <end position="452"/>
    </location>
</feature>
<evidence type="ECO:0000256" key="1">
    <source>
        <dbReference type="ARBA" id="ARBA00004308"/>
    </source>
</evidence>